<keyword evidence="2" id="KW-1133">Transmembrane helix</keyword>
<name>A0A0F9TPT1_9ZZZZ</name>
<evidence type="ECO:0000256" key="1">
    <source>
        <dbReference type="SAM" id="MobiDB-lite"/>
    </source>
</evidence>
<reference evidence="3" key="1">
    <citation type="journal article" date="2015" name="Nature">
        <title>Complex archaea that bridge the gap between prokaryotes and eukaryotes.</title>
        <authorList>
            <person name="Spang A."/>
            <person name="Saw J.H."/>
            <person name="Jorgensen S.L."/>
            <person name="Zaremba-Niedzwiedzka K."/>
            <person name="Martijn J."/>
            <person name="Lind A.E."/>
            <person name="van Eijk R."/>
            <person name="Schleper C."/>
            <person name="Guy L."/>
            <person name="Ettema T.J."/>
        </authorList>
    </citation>
    <scope>NUCLEOTIDE SEQUENCE</scope>
</reference>
<accession>A0A0F9TPT1</accession>
<keyword evidence="2" id="KW-0812">Transmembrane</keyword>
<feature type="compositionally biased region" description="Pro residues" evidence="1">
    <location>
        <begin position="582"/>
        <end position="595"/>
    </location>
</feature>
<feature type="region of interest" description="Disordered" evidence="1">
    <location>
        <begin position="576"/>
        <end position="606"/>
    </location>
</feature>
<proteinExistence type="predicted"/>
<protein>
    <submittedName>
        <fullName evidence="3">Uncharacterized protein</fullName>
    </submittedName>
</protein>
<feature type="compositionally biased region" description="Acidic residues" evidence="1">
    <location>
        <begin position="596"/>
        <end position="605"/>
    </location>
</feature>
<dbReference type="EMBL" id="LAZR01001078">
    <property type="protein sequence ID" value="KKN51111.1"/>
    <property type="molecule type" value="Genomic_DNA"/>
</dbReference>
<evidence type="ECO:0000313" key="3">
    <source>
        <dbReference type="EMBL" id="KKN51111.1"/>
    </source>
</evidence>
<evidence type="ECO:0000256" key="2">
    <source>
        <dbReference type="SAM" id="Phobius"/>
    </source>
</evidence>
<feature type="transmembrane region" description="Helical" evidence="2">
    <location>
        <begin position="615"/>
        <end position="637"/>
    </location>
</feature>
<keyword evidence="2" id="KW-0472">Membrane</keyword>
<sequence>MVQPMQVPIHLVQTDGDVKMKKTIYTIFVLMLLCLASASALTDYVGSPVMPYLIYGKVTYDGVGIGGAELTIKNENTLFSKQIVTTNDGYWQEDSSSWKTSSGYRPPIQGDDTITLTYGSQVKSFKVFEDKNFGGFRVNFESLVEPEPTPTPTPEPVEPTGVTKVTSNEDGTVALVEAYFGDTIEVVVQDNKLISLIDEEIDFDGDDYNVHEEIIVNGKLVTSLDDIDYVLTPYLVIPEGGIEYRYVFDDAIPKTEVEEDETLEITFLGEDWEITDITNNKLTLIYGDEKDINVGDTFKGVKLLLVTDDYVKVSYEDYTVKIFEDEIEDIGDIEVMATYLGNDDDNLDSATLRVAEDVEVTIRDGDDYEDGDEWEWVITEDYIGITNQNEYEDIEEDYLPLREGDSITLPNDYVTIKFNSITTPDVTKLDIRVKDSYLHIRGDREDSFADEYDEIFIDANGIYDEDKVHISTDKVRIGESDIYIKLDGTTVKIGDLEIKLDMSNILYNGESYADKDDNYLDYQGIVFKDVENAVDDKDNFDVIVPDERPEAKITIKYTYEAPESIEPVPVEPEPIPIDTVEPIPPIVEPEPTPEPTPDEPDDEAEQTVWDSLQGLLIKILAVFGFGAGFLGLLRYWWKKDKKRAIKMAQTAIGRALSGQYDKYKK</sequence>
<gene>
    <name evidence="3" type="ORF">LCGC14_0625750</name>
</gene>
<comment type="caution">
    <text evidence="3">The sequence shown here is derived from an EMBL/GenBank/DDBJ whole genome shotgun (WGS) entry which is preliminary data.</text>
</comment>
<organism evidence="3">
    <name type="scientific">marine sediment metagenome</name>
    <dbReference type="NCBI Taxonomy" id="412755"/>
    <lineage>
        <taxon>unclassified sequences</taxon>
        <taxon>metagenomes</taxon>
        <taxon>ecological metagenomes</taxon>
    </lineage>
</organism>
<dbReference type="AlphaFoldDB" id="A0A0F9TPT1"/>